<feature type="transmembrane region" description="Helical" evidence="2">
    <location>
        <begin position="20"/>
        <end position="44"/>
    </location>
</feature>
<dbReference type="AlphaFoldDB" id="A0A507ZYE6"/>
<dbReference type="RefSeq" id="WP_141425168.1">
    <property type="nucleotide sequence ID" value="NZ_JASPFB010000024.1"/>
</dbReference>
<comment type="caution">
    <text evidence="3">The sequence shown here is derived from an EMBL/GenBank/DDBJ whole genome shotgun (WGS) entry which is preliminary data.</text>
</comment>
<feature type="transmembrane region" description="Helical" evidence="2">
    <location>
        <begin position="64"/>
        <end position="87"/>
    </location>
</feature>
<organism evidence="3 4">
    <name type="scientific">Actinomyces johnsonii</name>
    <dbReference type="NCBI Taxonomy" id="544581"/>
    <lineage>
        <taxon>Bacteria</taxon>
        <taxon>Bacillati</taxon>
        <taxon>Actinomycetota</taxon>
        <taxon>Actinomycetes</taxon>
        <taxon>Actinomycetales</taxon>
        <taxon>Actinomycetaceae</taxon>
        <taxon>Actinomyces</taxon>
    </lineage>
</organism>
<dbReference type="EMBL" id="VICB01000031">
    <property type="protein sequence ID" value="TQD41234.1"/>
    <property type="molecule type" value="Genomic_DNA"/>
</dbReference>
<gene>
    <name evidence="3" type="ORF">FK256_13970</name>
</gene>
<keyword evidence="2" id="KW-0812">Transmembrane</keyword>
<evidence type="ECO:0000256" key="1">
    <source>
        <dbReference type="SAM" id="MobiDB-lite"/>
    </source>
</evidence>
<proteinExistence type="predicted"/>
<evidence type="ECO:0000313" key="3">
    <source>
        <dbReference type="EMBL" id="TQD41234.1"/>
    </source>
</evidence>
<sequence length="165" mass="17116">MIAVIIPAPAQIPAPDPATVITGALVSAVAVIPLLSVVGGLALILTRWVSDQRTPVPAPARRRLLLAVSAWGAATVVSTCIATQNGFSTPGGVLLAALALWSVYASARTGYLLCAARQENQGLLHLQGAPRQPGAPAVPDAVVESLRPAPGQSRPRRPGRFSRRR</sequence>
<name>A0A507ZYE6_9ACTO</name>
<accession>A0A507ZYE6</accession>
<feature type="compositionally biased region" description="Basic residues" evidence="1">
    <location>
        <begin position="154"/>
        <end position="165"/>
    </location>
</feature>
<reference evidence="3 4" key="1">
    <citation type="submission" date="2019-06" db="EMBL/GenBank/DDBJ databases">
        <title>Draft genome sequence of Actinomyces johnsonii CCUG 34287T.</title>
        <authorList>
            <person name="Salva-Serra F."/>
            <person name="Cardew S."/>
            <person name="Moore E."/>
        </authorList>
    </citation>
    <scope>NUCLEOTIDE SEQUENCE [LARGE SCALE GENOMIC DNA]</scope>
    <source>
        <strain evidence="3 4">CCUG 34287</strain>
    </source>
</reference>
<dbReference type="Proteomes" id="UP000319010">
    <property type="component" value="Unassembled WGS sequence"/>
</dbReference>
<keyword evidence="2" id="KW-0472">Membrane</keyword>
<keyword evidence="2" id="KW-1133">Transmembrane helix</keyword>
<feature type="region of interest" description="Disordered" evidence="1">
    <location>
        <begin position="127"/>
        <end position="165"/>
    </location>
</feature>
<evidence type="ECO:0000313" key="4">
    <source>
        <dbReference type="Proteomes" id="UP000319010"/>
    </source>
</evidence>
<protein>
    <submittedName>
        <fullName evidence="3">Uncharacterized protein</fullName>
    </submittedName>
</protein>
<feature type="transmembrane region" description="Helical" evidence="2">
    <location>
        <begin position="93"/>
        <end position="114"/>
    </location>
</feature>
<evidence type="ECO:0000256" key="2">
    <source>
        <dbReference type="SAM" id="Phobius"/>
    </source>
</evidence>